<evidence type="ECO:0000256" key="1">
    <source>
        <dbReference type="SAM" id="MobiDB-lite"/>
    </source>
</evidence>
<dbReference type="InterPro" id="IPR015655">
    <property type="entry name" value="PP2C"/>
</dbReference>
<dbReference type="InterPro" id="IPR036457">
    <property type="entry name" value="PPM-type-like_dom_sf"/>
</dbReference>
<dbReference type="Gene3D" id="3.60.40.10">
    <property type="entry name" value="PPM-type phosphatase domain"/>
    <property type="match status" value="1"/>
</dbReference>
<dbReference type="CDD" id="cd00143">
    <property type="entry name" value="PP2Cc"/>
    <property type="match status" value="1"/>
</dbReference>
<feature type="compositionally biased region" description="Low complexity" evidence="1">
    <location>
        <begin position="128"/>
        <end position="137"/>
    </location>
</feature>
<protein>
    <recommendedName>
        <fullName evidence="3">PPM-type phosphatase domain-containing protein</fullName>
    </recommendedName>
</protein>
<keyword evidence="2" id="KW-0472">Membrane</keyword>
<feature type="transmembrane region" description="Helical" evidence="2">
    <location>
        <begin position="63"/>
        <end position="92"/>
    </location>
</feature>
<proteinExistence type="predicted"/>
<evidence type="ECO:0000259" key="3">
    <source>
        <dbReference type="PROSITE" id="PS51746"/>
    </source>
</evidence>
<dbReference type="SMART" id="SM00332">
    <property type="entry name" value="PP2Cc"/>
    <property type="match status" value="1"/>
</dbReference>
<dbReference type="AlphaFoldDB" id="A0A455T567"/>
<evidence type="ECO:0000256" key="2">
    <source>
        <dbReference type="SAM" id="Phobius"/>
    </source>
</evidence>
<gene>
    <name evidence="4" type="ORF">KTA_19140</name>
</gene>
<dbReference type="GO" id="GO:0004722">
    <property type="term" value="F:protein serine/threonine phosphatase activity"/>
    <property type="evidence" value="ECO:0007669"/>
    <property type="project" value="InterPro"/>
</dbReference>
<feature type="compositionally biased region" description="Low complexity" evidence="1">
    <location>
        <begin position="144"/>
        <end position="156"/>
    </location>
</feature>
<dbReference type="PROSITE" id="PS51746">
    <property type="entry name" value="PPM_2"/>
    <property type="match status" value="1"/>
</dbReference>
<reference evidence="4" key="1">
    <citation type="submission" date="2018-12" db="EMBL/GenBank/DDBJ databases">
        <title>Novel natural products biosynthetic potential of the class Ktedonobacteria.</title>
        <authorList>
            <person name="Zheng Y."/>
            <person name="Saitou A."/>
            <person name="Wang C.M."/>
            <person name="Toyoda A."/>
            <person name="Minakuchi Y."/>
            <person name="Sekiguchi Y."/>
            <person name="Ueda K."/>
            <person name="Takano H."/>
            <person name="Sakai Y."/>
            <person name="Yokota A."/>
            <person name="Yabe S."/>
        </authorList>
    </citation>
    <scope>NUCLEOTIDE SEQUENCE</scope>
    <source>
        <strain evidence="4">A3-2</strain>
    </source>
</reference>
<evidence type="ECO:0000313" key="4">
    <source>
        <dbReference type="EMBL" id="BBH93715.1"/>
    </source>
</evidence>
<dbReference type="InterPro" id="IPR001932">
    <property type="entry name" value="PPM-type_phosphatase-like_dom"/>
</dbReference>
<dbReference type="SUPFAM" id="SSF81606">
    <property type="entry name" value="PP2C-like"/>
    <property type="match status" value="1"/>
</dbReference>
<feature type="domain" description="PPM-type phosphatase" evidence="3">
    <location>
        <begin position="251"/>
        <end position="500"/>
    </location>
</feature>
<keyword evidence="2" id="KW-0812">Transmembrane</keyword>
<organism evidence="4">
    <name type="scientific">Thermogemmatispora argillosa</name>
    <dbReference type="NCBI Taxonomy" id="2045280"/>
    <lineage>
        <taxon>Bacteria</taxon>
        <taxon>Bacillati</taxon>
        <taxon>Chloroflexota</taxon>
        <taxon>Ktedonobacteria</taxon>
        <taxon>Thermogemmatisporales</taxon>
        <taxon>Thermogemmatisporaceae</taxon>
        <taxon>Thermogemmatispora</taxon>
    </lineage>
</organism>
<dbReference type="PANTHER" id="PTHR47992">
    <property type="entry name" value="PROTEIN PHOSPHATASE"/>
    <property type="match status" value="1"/>
</dbReference>
<keyword evidence="2" id="KW-1133">Transmembrane helix</keyword>
<dbReference type="EMBL" id="AP019377">
    <property type="protein sequence ID" value="BBH93715.1"/>
    <property type="molecule type" value="Genomic_DNA"/>
</dbReference>
<dbReference type="Pfam" id="PF13672">
    <property type="entry name" value="PP2C_2"/>
    <property type="match status" value="1"/>
</dbReference>
<sequence>MLGQFNIGYGVRRLPLFVQACGWLCALAVLVWVSQGFPPHAWLLLWQKLQQLPALWAVRGPALLLPLLGLAFLSLLLAAAWIGLVLAGWHLAQAAWRTLEERRLLRHELEQLREVEAQTMHAVMGHRPAAPKSSSDAPSPPAPSQSRLSPHRSSSSGLEGAAVSQASQQRALWADFPTQVDLPLSTPATLSALVAAPAEEQLAFPIEKQTSPLETPPSLNGQIETPAVVSNGEQQASLHADARPRGMLVIRMGAATDPGLKRRYKPNEDNIAAIQQQRAHTGQTFGLCVVADGMGGHSNGREASRLVVETFCELTLPALTNSVENDEAFLTGILVDALQHANLKLYQRNRVDKADMGTTVTAALLLDSTAYVLNVGDSRTYLYRPAVGLTQVTQDHSVVARLLDEGAISREDVYHHPHRNQIYRCLGDRAAVEVDVFAVPLLRGDKLLLCSDGLWEMVRDPQIEHLLGLNADPLTICQCLIQAALDGGGDDNVSVIVVEVLQVAT</sequence>
<accession>A0A455T567</accession>
<feature type="region of interest" description="Disordered" evidence="1">
    <location>
        <begin position="125"/>
        <end position="161"/>
    </location>
</feature>
<name>A0A455T567_9CHLR</name>
<dbReference type="SMART" id="SM00331">
    <property type="entry name" value="PP2C_SIG"/>
    <property type="match status" value="1"/>
</dbReference>
<feature type="transmembrane region" description="Helical" evidence="2">
    <location>
        <begin position="21"/>
        <end position="43"/>
    </location>
</feature>